<dbReference type="Proteomes" id="UP000029227">
    <property type="component" value="Unassembled WGS sequence"/>
</dbReference>
<dbReference type="RefSeq" id="WP_047872670.1">
    <property type="nucleotide sequence ID" value="NZ_BMYC01000002.1"/>
</dbReference>
<organism evidence="3 5">
    <name type="scientific">Photobacterium aphoticum</name>
    <dbReference type="NCBI Taxonomy" id="754436"/>
    <lineage>
        <taxon>Bacteria</taxon>
        <taxon>Pseudomonadati</taxon>
        <taxon>Pseudomonadota</taxon>
        <taxon>Gammaproteobacteria</taxon>
        <taxon>Vibrionales</taxon>
        <taxon>Vibrionaceae</taxon>
        <taxon>Photobacterium</taxon>
    </lineage>
</organism>
<dbReference type="eggNOG" id="ENOG502Z8UG">
    <property type="taxonomic scope" value="Bacteria"/>
</dbReference>
<dbReference type="AlphaFoldDB" id="A0A090QWH1"/>
<accession>A0A090QWH1</accession>
<evidence type="ECO:0000313" key="6">
    <source>
        <dbReference type="Proteomes" id="UP000036426"/>
    </source>
</evidence>
<evidence type="ECO:0000313" key="4">
    <source>
        <dbReference type="EMBL" id="KLV02834.1"/>
    </source>
</evidence>
<dbReference type="InterPro" id="IPR037063">
    <property type="entry name" value="PHb_sf"/>
</dbReference>
<dbReference type="EMBL" id="BBMN01000015">
    <property type="protein sequence ID" value="GAL07241.1"/>
    <property type="molecule type" value="Genomic_DNA"/>
</dbReference>
<dbReference type="PANTHER" id="PTHR35796">
    <property type="entry name" value="HYPOTHETICAL CYTOSOLIC PROTEIN"/>
    <property type="match status" value="1"/>
</dbReference>
<feature type="domain" description="YvbH-like oligomerisation" evidence="2">
    <location>
        <begin position="146"/>
        <end position="203"/>
    </location>
</feature>
<comment type="caution">
    <text evidence="3">The sequence shown here is derived from an EMBL/GenBank/DDBJ whole genome shotgun (WGS) entry which is preliminary data.</text>
</comment>
<evidence type="ECO:0000313" key="3">
    <source>
        <dbReference type="EMBL" id="GAL07241.1"/>
    </source>
</evidence>
<dbReference type="Pfam" id="PF11724">
    <property type="entry name" value="YvbH_ext"/>
    <property type="match status" value="1"/>
</dbReference>
<name>A0A090QWH1_9GAMM</name>
<dbReference type="PATRIC" id="fig|754436.4.peg.406"/>
<dbReference type="Pfam" id="PF08000">
    <property type="entry name" value="bPH_1"/>
    <property type="match status" value="1"/>
</dbReference>
<evidence type="ECO:0000259" key="2">
    <source>
        <dbReference type="Pfam" id="PF11724"/>
    </source>
</evidence>
<dbReference type="STRING" id="754436.JCM19237_4657"/>
<evidence type="ECO:0000259" key="1">
    <source>
        <dbReference type="Pfam" id="PF08000"/>
    </source>
</evidence>
<reference evidence="3 5" key="1">
    <citation type="journal article" date="2014" name="Genome Announc.">
        <title>Draft Genome Sequences of Two Vibrionaceae Species, Vibrio ponticus C121 and Photobacterium aphoticum C119, Isolated as Coral Reef Microbiota.</title>
        <authorList>
            <person name="Al-saari N."/>
            <person name="Meirelles P.M."/>
            <person name="Mino S."/>
            <person name="Suda W."/>
            <person name="Oshima K."/>
            <person name="Hattori M."/>
            <person name="Ohkuma M."/>
            <person name="Thompson F.L."/>
            <person name="Gomez-Gil B."/>
            <person name="Sawabe T."/>
            <person name="Sawabe T."/>
        </authorList>
    </citation>
    <scope>NUCLEOTIDE SEQUENCE [LARGE SCALE GENOMIC DNA]</scope>
    <source>
        <strain evidence="3 5">JCM 19237</strain>
    </source>
</reference>
<keyword evidence="6" id="KW-1185">Reference proteome</keyword>
<dbReference type="InterPro" id="IPR021722">
    <property type="entry name" value="YvbH_oligomer_dom"/>
</dbReference>
<dbReference type="InterPro" id="IPR012544">
    <property type="entry name" value="PHb"/>
</dbReference>
<protein>
    <recommendedName>
        <fullName evidence="7">Bacterial Pleckstrin homology domain-containing protein</fullName>
    </recommendedName>
</protein>
<gene>
    <name evidence="4" type="ORF">ABT58_01910</name>
    <name evidence="3" type="ORF">JCM19237_4657</name>
</gene>
<sequence length="203" mass="22815">MLKRFASEALGLSDIGKIISPQDYDKVDADDYIFHEDNEKIFFLIKSKKDEYCFTNRALLHVDGESAISSKRTLKRYEYAFNRISHVLLETAGTVDLDAEIKFVIGSDSFSIDVDKNQIEPLKDLYKALFEISRIQRLNADKLEDATNSLSIAASALGRASTGGTAGDAFEQITQFAFQYMGVAKDNFVQEDFASVFSKYINN</sequence>
<dbReference type="Gene3D" id="2.30.29.50">
    <property type="entry name" value="Bacterial Pleckstrin homology domain"/>
    <property type="match status" value="1"/>
</dbReference>
<dbReference type="EMBL" id="LDOV01000003">
    <property type="protein sequence ID" value="KLV02834.1"/>
    <property type="molecule type" value="Genomic_DNA"/>
</dbReference>
<reference evidence="4 6" key="2">
    <citation type="submission" date="2015-05" db="EMBL/GenBank/DDBJ databases">
        <title>Photobacterium galathea sp. nov.</title>
        <authorList>
            <person name="Machado H."/>
            <person name="Gram L."/>
        </authorList>
    </citation>
    <scope>NUCLEOTIDE SEQUENCE [LARGE SCALE GENOMIC DNA]</scope>
    <source>
        <strain evidence="4 6">DSM 25995</strain>
    </source>
</reference>
<dbReference type="SUPFAM" id="SSF50729">
    <property type="entry name" value="PH domain-like"/>
    <property type="match status" value="1"/>
</dbReference>
<proteinExistence type="predicted"/>
<evidence type="ECO:0008006" key="7">
    <source>
        <dbReference type="Google" id="ProtNLM"/>
    </source>
</evidence>
<dbReference type="PANTHER" id="PTHR35796:SF2">
    <property type="entry name" value="YVBH-LIKE OLIGOMERISATION REGION"/>
    <property type="match status" value="1"/>
</dbReference>
<feature type="domain" description="Bacterial Pleckstrin homology" evidence="1">
    <location>
        <begin position="10"/>
        <end position="132"/>
    </location>
</feature>
<dbReference type="CDD" id="cd13225">
    <property type="entry name" value="PH-like_bacteria"/>
    <property type="match status" value="1"/>
</dbReference>
<evidence type="ECO:0000313" key="5">
    <source>
        <dbReference type="Proteomes" id="UP000029227"/>
    </source>
</evidence>
<dbReference type="OrthoDB" id="3199551at2"/>
<dbReference type="Gene3D" id="1.10.287.210">
    <property type="match status" value="1"/>
</dbReference>
<dbReference type="Proteomes" id="UP000036426">
    <property type="component" value="Unassembled WGS sequence"/>
</dbReference>